<feature type="transmembrane region" description="Helical" evidence="19">
    <location>
        <begin position="6"/>
        <end position="25"/>
    </location>
</feature>
<evidence type="ECO:0000256" key="1">
    <source>
        <dbReference type="ARBA" id="ARBA00001946"/>
    </source>
</evidence>
<dbReference type="KEGG" id="vhl:BME96_05430"/>
<feature type="transmembrane region" description="Helical" evidence="19">
    <location>
        <begin position="210"/>
        <end position="227"/>
    </location>
</feature>
<feature type="transmembrane region" description="Helical" evidence="19">
    <location>
        <begin position="144"/>
        <end position="165"/>
    </location>
</feature>
<dbReference type="Pfam" id="PF02654">
    <property type="entry name" value="CobS"/>
    <property type="match status" value="1"/>
</dbReference>
<evidence type="ECO:0000256" key="19">
    <source>
        <dbReference type="HAMAP-Rule" id="MF_00719"/>
    </source>
</evidence>
<feature type="transmembrane region" description="Helical" evidence="19">
    <location>
        <begin position="248"/>
        <end position="265"/>
    </location>
</feature>
<comment type="subcellular location">
    <subcellularLocation>
        <location evidence="2 19">Cell membrane</location>
        <topology evidence="2 19">Multi-pass membrane protein</topology>
    </subcellularLocation>
</comment>
<evidence type="ECO:0000256" key="8">
    <source>
        <dbReference type="ARBA" id="ARBA00022573"/>
    </source>
</evidence>
<evidence type="ECO:0000256" key="12">
    <source>
        <dbReference type="ARBA" id="ARBA00022989"/>
    </source>
</evidence>
<evidence type="ECO:0000256" key="7">
    <source>
        <dbReference type="ARBA" id="ARBA00022475"/>
    </source>
</evidence>
<dbReference type="GO" id="GO:0009236">
    <property type="term" value="P:cobalamin biosynthetic process"/>
    <property type="evidence" value="ECO:0007669"/>
    <property type="project" value="UniProtKB-UniRule"/>
</dbReference>
<keyword evidence="12 19" id="KW-1133">Transmembrane helix</keyword>
<dbReference type="PANTHER" id="PTHR34148">
    <property type="entry name" value="ADENOSYLCOBINAMIDE-GDP RIBAZOLETRANSFERASE"/>
    <property type="match status" value="1"/>
</dbReference>
<dbReference type="NCBIfam" id="TIGR00317">
    <property type="entry name" value="cobS"/>
    <property type="match status" value="1"/>
</dbReference>
<keyword evidence="10 19" id="KW-0812">Transmembrane</keyword>
<feature type="transmembrane region" description="Helical" evidence="19">
    <location>
        <begin position="72"/>
        <end position="91"/>
    </location>
</feature>
<proteinExistence type="inferred from homology"/>
<dbReference type="GO" id="GO:0051073">
    <property type="term" value="F:adenosylcobinamide-GDP ribazoletransferase activity"/>
    <property type="evidence" value="ECO:0007669"/>
    <property type="project" value="UniProtKB-UniRule"/>
</dbReference>
<protein>
    <recommendedName>
        <fullName evidence="6 19">Adenosylcobinamide-GDP ribazoletransferase</fullName>
        <ecNumber evidence="5 19">2.7.8.26</ecNumber>
    </recommendedName>
    <alternativeName>
        <fullName evidence="16 19">Cobalamin synthase</fullName>
    </alternativeName>
    <alternativeName>
        <fullName evidence="15 19">Cobalamin-5'-phosphate synthase</fullName>
    </alternativeName>
</protein>
<dbReference type="RefSeq" id="WP_071648529.1">
    <property type="nucleotide sequence ID" value="NZ_CP017962.1"/>
</dbReference>
<comment type="similarity">
    <text evidence="4 19">Belongs to the CobS family.</text>
</comment>
<evidence type="ECO:0000256" key="18">
    <source>
        <dbReference type="ARBA" id="ARBA00049504"/>
    </source>
</evidence>
<dbReference type="Proteomes" id="UP000182945">
    <property type="component" value="Chromosome"/>
</dbReference>
<accession>A0AAC9IYZ1</accession>
<comment type="pathway">
    <text evidence="3 19">Cofactor biosynthesis; adenosylcobalamin biosynthesis; adenosylcobalamin from cob(II)yrinate a,c-diamide: step 7/7.</text>
</comment>
<keyword evidence="7 19" id="KW-1003">Cell membrane</keyword>
<evidence type="ECO:0000313" key="21">
    <source>
        <dbReference type="Proteomes" id="UP000182945"/>
    </source>
</evidence>
<keyword evidence="8 19" id="KW-0169">Cobalamin biosynthesis</keyword>
<dbReference type="HAMAP" id="MF_00719">
    <property type="entry name" value="CobS"/>
    <property type="match status" value="1"/>
</dbReference>
<dbReference type="PANTHER" id="PTHR34148:SF1">
    <property type="entry name" value="ADENOSYLCOBINAMIDE-GDP RIBAZOLETRANSFERASE"/>
    <property type="match status" value="1"/>
</dbReference>
<evidence type="ECO:0000256" key="15">
    <source>
        <dbReference type="ARBA" id="ARBA00032605"/>
    </source>
</evidence>
<evidence type="ECO:0000256" key="5">
    <source>
        <dbReference type="ARBA" id="ARBA00013200"/>
    </source>
</evidence>
<feature type="transmembrane region" description="Helical" evidence="19">
    <location>
        <begin position="37"/>
        <end position="60"/>
    </location>
</feature>
<evidence type="ECO:0000256" key="4">
    <source>
        <dbReference type="ARBA" id="ARBA00010561"/>
    </source>
</evidence>
<dbReference type="GO" id="GO:0008818">
    <property type="term" value="F:cobalamin 5'-phosphate synthase activity"/>
    <property type="evidence" value="ECO:0007669"/>
    <property type="project" value="UniProtKB-UniRule"/>
</dbReference>
<reference evidence="20 21" key="1">
    <citation type="submission" date="2016-11" db="EMBL/GenBank/DDBJ databases">
        <title>Complete genome sequencing of Virgibacillus halodenitrificans PDB-F2.</title>
        <authorList>
            <person name="Sun Z."/>
            <person name="Zhou Y."/>
            <person name="Li H."/>
        </authorList>
    </citation>
    <scope>NUCLEOTIDE SEQUENCE [LARGE SCALE GENOMIC DNA]</scope>
    <source>
        <strain evidence="20 21">PDB-F2</strain>
    </source>
</reference>
<feature type="transmembrane region" description="Helical" evidence="19">
    <location>
        <begin position="186"/>
        <end position="204"/>
    </location>
</feature>
<gene>
    <name evidence="19" type="primary">cobS</name>
    <name evidence="20" type="ORF">BME96_05430</name>
</gene>
<evidence type="ECO:0000256" key="17">
    <source>
        <dbReference type="ARBA" id="ARBA00048623"/>
    </source>
</evidence>
<evidence type="ECO:0000256" key="11">
    <source>
        <dbReference type="ARBA" id="ARBA00022842"/>
    </source>
</evidence>
<keyword evidence="13 19" id="KW-0472">Membrane</keyword>
<evidence type="ECO:0000256" key="9">
    <source>
        <dbReference type="ARBA" id="ARBA00022679"/>
    </source>
</evidence>
<evidence type="ECO:0000256" key="10">
    <source>
        <dbReference type="ARBA" id="ARBA00022692"/>
    </source>
</evidence>
<evidence type="ECO:0000256" key="3">
    <source>
        <dbReference type="ARBA" id="ARBA00004663"/>
    </source>
</evidence>
<sequence>MLTRLKDIFIGIGINLQFFTTIPLRRELPMEQKHLSYALYSFPLLGLIQGSIYALFLFIAQTLPLSDILVTLVLWLVLIALSGGIHLDGWIDTSDAYFSFREKEKRLEIMKDPRVGAFGVLSIIVFLFVRFIVLYELIGFNEKIYVWVILIPFLGKMILGAYLQALPAARESGMASFFKQGARKGIWLAYVLFLLLMGLFLLFYAKELLLGYGILVSTLVLLGYGIAGKLVKNFGGITGDTLGASSEGMELALWIMVLLLHSFAMV</sequence>
<comment type="cofactor">
    <cofactor evidence="1 19">
        <name>Mg(2+)</name>
        <dbReference type="ChEBI" id="CHEBI:18420"/>
    </cofactor>
</comment>
<dbReference type="InterPro" id="IPR003805">
    <property type="entry name" value="CobS"/>
</dbReference>
<comment type="catalytic activity">
    <reaction evidence="17 19">
        <text>alpha-ribazole + adenosylcob(III)inamide-GDP = adenosylcob(III)alamin + GMP + H(+)</text>
        <dbReference type="Rhea" id="RHEA:16049"/>
        <dbReference type="ChEBI" id="CHEBI:10329"/>
        <dbReference type="ChEBI" id="CHEBI:15378"/>
        <dbReference type="ChEBI" id="CHEBI:18408"/>
        <dbReference type="ChEBI" id="CHEBI:58115"/>
        <dbReference type="ChEBI" id="CHEBI:60487"/>
        <dbReference type="EC" id="2.7.8.26"/>
    </reaction>
</comment>
<comment type="function">
    <text evidence="14 19">Joins adenosylcobinamide-GDP and alpha-ribazole to generate adenosylcobalamin (Ado-cobalamin). Also synthesizes adenosylcobalamin 5'-phosphate from adenosylcobinamide-GDP and alpha-ribazole 5'-phosphate.</text>
</comment>
<dbReference type="GO" id="GO:0005886">
    <property type="term" value="C:plasma membrane"/>
    <property type="evidence" value="ECO:0007669"/>
    <property type="project" value="UniProtKB-SubCell"/>
</dbReference>
<keyword evidence="9 19" id="KW-0808">Transferase</keyword>
<dbReference type="EMBL" id="CP017962">
    <property type="protein sequence ID" value="APC47640.1"/>
    <property type="molecule type" value="Genomic_DNA"/>
</dbReference>
<dbReference type="GeneID" id="71513826"/>
<dbReference type="EC" id="2.7.8.26" evidence="5 19"/>
<dbReference type="AlphaFoldDB" id="A0AAC9IYZ1"/>
<keyword evidence="11 19" id="KW-0460">Magnesium</keyword>
<organism evidence="20 21">
    <name type="scientific">Virgibacillus halodenitrificans</name>
    <name type="common">Bacillus halodenitrificans</name>
    <dbReference type="NCBI Taxonomy" id="1482"/>
    <lineage>
        <taxon>Bacteria</taxon>
        <taxon>Bacillati</taxon>
        <taxon>Bacillota</taxon>
        <taxon>Bacilli</taxon>
        <taxon>Bacillales</taxon>
        <taxon>Bacillaceae</taxon>
        <taxon>Virgibacillus</taxon>
    </lineage>
</organism>
<evidence type="ECO:0000313" key="20">
    <source>
        <dbReference type="EMBL" id="APC47640.1"/>
    </source>
</evidence>
<evidence type="ECO:0000256" key="14">
    <source>
        <dbReference type="ARBA" id="ARBA00025228"/>
    </source>
</evidence>
<evidence type="ECO:0000256" key="16">
    <source>
        <dbReference type="ARBA" id="ARBA00032853"/>
    </source>
</evidence>
<feature type="transmembrane region" description="Helical" evidence="19">
    <location>
        <begin position="115"/>
        <end position="138"/>
    </location>
</feature>
<comment type="catalytic activity">
    <reaction evidence="18 19">
        <text>alpha-ribazole 5'-phosphate + adenosylcob(III)inamide-GDP = adenosylcob(III)alamin 5'-phosphate + GMP + H(+)</text>
        <dbReference type="Rhea" id="RHEA:23560"/>
        <dbReference type="ChEBI" id="CHEBI:15378"/>
        <dbReference type="ChEBI" id="CHEBI:57918"/>
        <dbReference type="ChEBI" id="CHEBI:58115"/>
        <dbReference type="ChEBI" id="CHEBI:60487"/>
        <dbReference type="ChEBI" id="CHEBI:60493"/>
        <dbReference type="EC" id="2.7.8.26"/>
    </reaction>
</comment>
<name>A0AAC9IYZ1_VIRHA</name>
<evidence type="ECO:0000256" key="6">
    <source>
        <dbReference type="ARBA" id="ARBA00015850"/>
    </source>
</evidence>
<evidence type="ECO:0000256" key="2">
    <source>
        <dbReference type="ARBA" id="ARBA00004651"/>
    </source>
</evidence>
<evidence type="ECO:0000256" key="13">
    <source>
        <dbReference type="ARBA" id="ARBA00023136"/>
    </source>
</evidence>